<dbReference type="Pfam" id="PF12625">
    <property type="entry name" value="Arabinose_bd"/>
    <property type="match status" value="1"/>
</dbReference>
<reference evidence="5 6" key="1">
    <citation type="journal article" date="2013" name="Genome Announc.">
        <title>Genome Sequence of the Polycyclic Aromatic Hydrocarbon-Degrading Bacterium Strain Marinobacter nanhaiticus D15-8WT.</title>
        <authorList>
            <person name="Cui Z."/>
            <person name="Gao W."/>
            <person name="Li Q."/>
            <person name="Xu G."/>
            <person name="Zheng L."/>
        </authorList>
    </citation>
    <scope>NUCLEOTIDE SEQUENCE [LARGE SCALE GENOMIC DNA]</scope>
    <source>
        <strain evidence="5 6">D15-8W</strain>
    </source>
</reference>
<dbReference type="PROSITE" id="PS01124">
    <property type="entry name" value="HTH_ARAC_FAMILY_2"/>
    <property type="match status" value="1"/>
</dbReference>
<proteinExistence type="predicted"/>
<dbReference type="eggNOG" id="COG2207">
    <property type="taxonomic scope" value="Bacteria"/>
</dbReference>
<dbReference type="InterPro" id="IPR020449">
    <property type="entry name" value="Tscrpt_reg_AraC-type_HTH"/>
</dbReference>
<evidence type="ECO:0000256" key="1">
    <source>
        <dbReference type="ARBA" id="ARBA00023015"/>
    </source>
</evidence>
<dbReference type="InterPro" id="IPR032687">
    <property type="entry name" value="AraC-type_N"/>
</dbReference>
<dbReference type="Proteomes" id="UP000013165">
    <property type="component" value="Unassembled WGS sequence"/>
</dbReference>
<evidence type="ECO:0000313" key="6">
    <source>
        <dbReference type="Proteomes" id="UP000013165"/>
    </source>
</evidence>
<evidence type="ECO:0000313" key="5">
    <source>
        <dbReference type="EMBL" id="ENO13252.1"/>
    </source>
</evidence>
<dbReference type="GO" id="GO:0003700">
    <property type="term" value="F:DNA-binding transcription factor activity"/>
    <property type="evidence" value="ECO:0007669"/>
    <property type="project" value="InterPro"/>
</dbReference>
<dbReference type="GO" id="GO:0000976">
    <property type="term" value="F:transcription cis-regulatory region binding"/>
    <property type="evidence" value="ECO:0007669"/>
    <property type="project" value="TreeGrafter"/>
</dbReference>
<protein>
    <submittedName>
        <fullName evidence="5">AraC family transcriptional regulator</fullName>
    </submittedName>
</protein>
<keyword evidence="2" id="KW-0238">DNA-binding</keyword>
<dbReference type="InterPro" id="IPR009057">
    <property type="entry name" value="Homeodomain-like_sf"/>
</dbReference>
<dbReference type="PANTHER" id="PTHR47894">
    <property type="entry name" value="HTH-TYPE TRANSCRIPTIONAL REGULATOR GADX"/>
    <property type="match status" value="1"/>
</dbReference>
<dbReference type="STRING" id="626887.J057_17690"/>
<dbReference type="Pfam" id="PF12833">
    <property type="entry name" value="HTH_18"/>
    <property type="match status" value="1"/>
</dbReference>
<dbReference type="HOGENOM" id="CLU_047522_0_0_6"/>
<keyword evidence="3" id="KW-0804">Transcription</keyword>
<dbReference type="OrthoDB" id="5582699at2"/>
<dbReference type="SUPFAM" id="SSF46689">
    <property type="entry name" value="Homeodomain-like"/>
    <property type="match status" value="1"/>
</dbReference>
<gene>
    <name evidence="5" type="ORF">J057_17690</name>
</gene>
<accession>N6WQE2</accession>
<dbReference type="AlphaFoldDB" id="N6WQE2"/>
<keyword evidence="1" id="KW-0805">Transcription regulation</keyword>
<dbReference type="PANTHER" id="PTHR47894:SF1">
    <property type="entry name" value="HTH-TYPE TRANSCRIPTIONAL REGULATOR VQSM"/>
    <property type="match status" value="1"/>
</dbReference>
<dbReference type="PATRIC" id="fig|626887.3.peg.3535"/>
<evidence type="ECO:0000259" key="4">
    <source>
        <dbReference type="PROSITE" id="PS01124"/>
    </source>
</evidence>
<dbReference type="Gene3D" id="1.10.10.60">
    <property type="entry name" value="Homeodomain-like"/>
    <property type="match status" value="1"/>
</dbReference>
<name>N6WQE2_9GAMM</name>
<dbReference type="GO" id="GO:0005829">
    <property type="term" value="C:cytosol"/>
    <property type="evidence" value="ECO:0007669"/>
    <property type="project" value="TreeGrafter"/>
</dbReference>
<keyword evidence="6" id="KW-1185">Reference proteome</keyword>
<dbReference type="InterPro" id="IPR018060">
    <property type="entry name" value="HTH_AraC"/>
</dbReference>
<sequence length="334" mass="39254">MKNLTFSSHYARAALYGLEQQRGNSDDLLRQRDIDPELIREPKARVPLEQFIRLFRLVWKTLDDEFMGRTTQRCRVGHFHLMGSLSVHSANLEEVLRQSIRCYRLFNEDISIELDLSGGEARLSITHHRPELDPDHFLVEWLLMVWHRLVGWLIGRKIVLSHATFTQALPQHFDEYRFIFPCRCFFERERNSLFFSKNYLNMPVVRSSEELDEFILGSPRHLLIWTVDDDSITTQVRRLLETCDDSRLPNLDWAAEQLHMTSYTLSRKLKVEGSAYQKIKDNLRRDQAVIMLTRQNLSVAEISSQLGFTEPGAFSRAFKHWTGVSPLAYRKQEQ</sequence>
<dbReference type="EMBL" id="APLQ01000014">
    <property type="protein sequence ID" value="ENO13252.1"/>
    <property type="molecule type" value="Genomic_DNA"/>
</dbReference>
<dbReference type="RefSeq" id="WP_004581477.1">
    <property type="nucleotide sequence ID" value="NZ_AP028878.1"/>
</dbReference>
<dbReference type="SMART" id="SM00342">
    <property type="entry name" value="HTH_ARAC"/>
    <property type="match status" value="1"/>
</dbReference>
<evidence type="ECO:0000256" key="2">
    <source>
        <dbReference type="ARBA" id="ARBA00023125"/>
    </source>
</evidence>
<comment type="caution">
    <text evidence="5">The sequence shown here is derived from an EMBL/GenBank/DDBJ whole genome shotgun (WGS) entry which is preliminary data.</text>
</comment>
<organism evidence="5 6">
    <name type="scientific">Marinobacter nanhaiticus D15-8W</name>
    <dbReference type="NCBI Taxonomy" id="626887"/>
    <lineage>
        <taxon>Bacteria</taxon>
        <taxon>Pseudomonadati</taxon>
        <taxon>Pseudomonadota</taxon>
        <taxon>Gammaproteobacteria</taxon>
        <taxon>Pseudomonadales</taxon>
        <taxon>Marinobacteraceae</taxon>
        <taxon>Marinobacter</taxon>
    </lineage>
</organism>
<evidence type="ECO:0000256" key="3">
    <source>
        <dbReference type="ARBA" id="ARBA00023163"/>
    </source>
</evidence>
<dbReference type="PRINTS" id="PR00032">
    <property type="entry name" value="HTHARAC"/>
</dbReference>
<feature type="domain" description="HTH araC/xylS-type" evidence="4">
    <location>
        <begin position="234"/>
        <end position="332"/>
    </location>
</feature>